<comment type="caution">
    <text evidence="2">The sequence shown here is derived from an EMBL/GenBank/DDBJ whole genome shotgun (WGS) entry which is preliminary data.</text>
</comment>
<keyword evidence="3" id="KW-1185">Reference proteome</keyword>
<evidence type="ECO:0000313" key="2">
    <source>
        <dbReference type="EMBL" id="RDX81493.1"/>
    </source>
</evidence>
<reference evidence="2" key="1">
    <citation type="submission" date="2018-05" db="EMBL/GenBank/DDBJ databases">
        <title>Draft genome of Mucuna pruriens seed.</title>
        <authorList>
            <person name="Nnadi N.E."/>
            <person name="Vos R."/>
            <person name="Hasami M.H."/>
            <person name="Devisetty U.K."/>
            <person name="Aguiy J.C."/>
        </authorList>
    </citation>
    <scope>NUCLEOTIDE SEQUENCE [LARGE SCALE GENOMIC DNA]</scope>
    <source>
        <strain evidence="2">JCA_2017</strain>
    </source>
</reference>
<proteinExistence type="predicted"/>
<feature type="compositionally biased region" description="Basic and acidic residues" evidence="1">
    <location>
        <begin position="1"/>
        <end position="11"/>
    </location>
</feature>
<dbReference type="AlphaFoldDB" id="A0A371FTV4"/>
<protein>
    <submittedName>
        <fullName evidence="2">Uncharacterized protein</fullName>
    </submittedName>
</protein>
<evidence type="ECO:0000256" key="1">
    <source>
        <dbReference type="SAM" id="MobiDB-lite"/>
    </source>
</evidence>
<gene>
    <name evidence="2" type="ORF">CR513_37816</name>
</gene>
<accession>A0A371FTV4</accession>
<dbReference type="Proteomes" id="UP000257109">
    <property type="component" value="Unassembled WGS sequence"/>
</dbReference>
<feature type="region of interest" description="Disordered" evidence="1">
    <location>
        <begin position="1"/>
        <end position="38"/>
    </location>
</feature>
<organism evidence="2 3">
    <name type="scientific">Mucuna pruriens</name>
    <name type="common">Velvet bean</name>
    <name type="synonym">Dolichos pruriens</name>
    <dbReference type="NCBI Taxonomy" id="157652"/>
    <lineage>
        <taxon>Eukaryota</taxon>
        <taxon>Viridiplantae</taxon>
        <taxon>Streptophyta</taxon>
        <taxon>Embryophyta</taxon>
        <taxon>Tracheophyta</taxon>
        <taxon>Spermatophyta</taxon>
        <taxon>Magnoliopsida</taxon>
        <taxon>eudicotyledons</taxon>
        <taxon>Gunneridae</taxon>
        <taxon>Pentapetalae</taxon>
        <taxon>rosids</taxon>
        <taxon>fabids</taxon>
        <taxon>Fabales</taxon>
        <taxon>Fabaceae</taxon>
        <taxon>Papilionoideae</taxon>
        <taxon>50 kb inversion clade</taxon>
        <taxon>NPAAA clade</taxon>
        <taxon>indigoferoid/millettioid clade</taxon>
        <taxon>Phaseoleae</taxon>
        <taxon>Mucuna</taxon>
    </lineage>
</organism>
<sequence>MPIDAPSDHELSLASKNFQEPRRVQETAETNKEESEKMDEIEMDFATSSKELDKSSEICHEHHGVRHRPDIEAGPMSITPYRMDTTVLVELKKKVEELLEKMIRPSVSLWEH</sequence>
<dbReference type="EMBL" id="QJKJ01007911">
    <property type="protein sequence ID" value="RDX81493.1"/>
    <property type="molecule type" value="Genomic_DNA"/>
</dbReference>
<feature type="non-terminal residue" evidence="2">
    <location>
        <position position="1"/>
    </location>
</feature>
<feature type="compositionally biased region" description="Basic and acidic residues" evidence="1">
    <location>
        <begin position="19"/>
        <end position="38"/>
    </location>
</feature>
<evidence type="ECO:0000313" key="3">
    <source>
        <dbReference type="Proteomes" id="UP000257109"/>
    </source>
</evidence>
<name>A0A371FTV4_MUCPR</name>